<dbReference type="OrthoDB" id="244732at2"/>
<dbReference type="InterPro" id="IPR015943">
    <property type="entry name" value="WD40/YVTN_repeat-like_dom_sf"/>
</dbReference>
<dbReference type="AlphaFoldDB" id="A0A1P8WLC6"/>
<dbReference type="InterPro" id="IPR018391">
    <property type="entry name" value="PQQ_b-propeller_rpt"/>
</dbReference>
<dbReference type="KEGG" id="fmr:Fuma_04508"/>
<dbReference type="Proteomes" id="UP000187735">
    <property type="component" value="Chromosome"/>
</dbReference>
<dbReference type="Pfam" id="PF13360">
    <property type="entry name" value="PQQ_2"/>
    <property type="match status" value="2"/>
</dbReference>
<sequence>MTMRNIASGMLTLLVLGTVFHVDARAYEDNWPQFRGADSRGVSDNADLPVKWSATENVAWKTDLPGRGWSSPVVWGDRVFVTSVVNKGQSEEPKKGLYFGGDRPAPPDSVHQWMVYCLDLKSGDILWEKQVHEAKPETSIHLKSSYASETPVTDGQRLYVYFGNLGIYCFDFDGNELWQKPLQPHKTRNGWGTAASPVLHEDRLYLVNDNDEDSYLLALNAATGDEVWRTPRDEKSNWSTPFIWKNADRVEIVTPGTDQVRSYDLAGQLLWHFQGMSSITIATPFEHNGLLYISSGYVGDRKSRPIYAIKPGASGDISLKEDETSNEYIQWCQKMAGPYNPSTLVYEDRLWVLYDFGFIACFDPATGKSVFDKARIPQGRAFTTSPWAYGGRVFCLNEDGVTYVMESADELKILHKNVLAKDDMAMASPAMVGDRLLIRTSARLYCFRDKHHDQ</sequence>
<reference evidence="2 3" key="1">
    <citation type="journal article" date="2016" name="Front. Microbiol.">
        <title>Fuerstia marisgermanicae gen. nov., sp. nov., an Unusual Member of the Phylum Planctomycetes from the German Wadden Sea.</title>
        <authorList>
            <person name="Kohn T."/>
            <person name="Heuer A."/>
            <person name="Jogler M."/>
            <person name="Vollmers J."/>
            <person name="Boedeker C."/>
            <person name="Bunk B."/>
            <person name="Rast P."/>
            <person name="Borchert D."/>
            <person name="Glockner I."/>
            <person name="Freese H.M."/>
            <person name="Klenk H.P."/>
            <person name="Overmann J."/>
            <person name="Kaster A.K."/>
            <person name="Rohde M."/>
            <person name="Wiegand S."/>
            <person name="Jogler C."/>
        </authorList>
    </citation>
    <scope>NUCLEOTIDE SEQUENCE [LARGE SCALE GENOMIC DNA]</scope>
    <source>
        <strain evidence="2 3">NH11</strain>
    </source>
</reference>
<dbReference type="InterPro" id="IPR011047">
    <property type="entry name" value="Quinoprotein_ADH-like_sf"/>
</dbReference>
<dbReference type="EMBL" id="CP017641">
    <property type="protein sequence ID" value="APZ94858.1"/>
    <property type="molecule type" value="Genomic_DNA"/>
</dbReference>
<proteinExistence type="predicted"/>
<accession>A0A1P8WLC6</accession>
<feature type="domain" description="Pyrrolo-quinoline quinone repeat" evidence="1">
    <location>
        <begin position="167"/>
        <end position="276"/>
    </location>
</feature>
<evidence type="ECO:0000313" key="3">
    <source>
        <dbReference type="Proteomes" id="UP000187735"/>
    </source>
</evidence>
<dbReference type="PANTHER" id="PTHR34512:SF30">
    <property type="entry name" value="OUTER MEMBRANE PROTEIN ASSEMBLY FACTOR BAMB"/>
    <property type="match status" value="1"/>
</dbReference>
<dbReference type="SUPFAM" id="SSF50998">
    <property type="entry name" value="Quinoprotein alcohol dehydrogenase-like"/>
    <property type="match status" value="1"/>
</dbReference>
<evidence type="ECO:0000313" key="2">
    <source>
        <dbReference type="EMBL" id="APZ94858.1"/>
    </source>
</evidence>
<organism evidence="2 3">
    <name type="scientific">Fuerstiella marisgermanici</name>
    <dbReference type="NCBI Taxonomy" id="1891926"/>
    <lineage>
        <taxon>Bacteria</taxon>
        <taxon>Pseudomonadati</taxon>
        <taxon>Planctomycetota</taxon>
        <taxon>Planctomycetia</taxon>
        <taxon>Planctomycetales</taxon>
        <taxon>Planctomycetaceae</taxon>
        <taxon>Fuerstiella</taxon>
    </lineage>
</organism>
<dbReference type="SMART" id="SM00564">
    <property type="entry name" value="PQQ"/>
    <property type="match status" value="3"/>
</dbReference>
<dbReference type="InterPro" id="IPR002372">
    <property type="entry name" value="PQQ_rpt_dom"/>
</dbReference>
<feature type="domain" description="Pyrrolo-quinoline quinone repeat" evidence="1">
    <location>
        <begin position="331"/>
        <end position="444"/>
    </location>
</feature>
<protein>
    <submittedName>
        <fullName evidence="2">Outer membrane biogenesis protein</fullName>
    </submittedName>
</protein>
<dbReference type="Gene3D" id="2.130.10.10">
    <property type="entry name" value="YVTN repeat-like/Quinoprotein amine dehydrogenase"/>
    <property type="match status" value="2"/>
</dbReference>
<name>A0A1P8WLC6_9PLAN</name>
<keyword evidence="3" id="KW-1185">Reference proteome</keyword>
<gene>
    <name evidence="2" type="ORF">Fuma_04508</name>
</gene>
<dbReference type="STRING" id="1891926.Fuma_04508"/>
<evidence type="ECO:0000259" key="1">
    <source>
        <dbReference type="Pfam" id="PF13360"/>
    </source>
</evidence>
<dbReference type="PANTHER" id="PTHR34512">
    <property type="entry name" value="CELL SURFACE PROTEIN"/>
    <property type="match status" value="1"/>
</dbReference>